<organism evidence="1 2">
    <name type="scientific">Chaenocephalus aceratus</name>
    <name type="common">Blackfin icefish</name>
    <name type="synonym">Chaenichthys aceratus</name>
    <dbReference type="NCBI Taxonomy" id="36190"/>
    <lineage>
        <taxon>Eukaryota</taxon>
        <taxon>Metazoa</taxon>
        <taxon>Chordata</taxon>
        <taxon>Craniata</taxon>
        <taxon>Vertebrata</taxon>
        <taxon>Euteleostomi</taxon>
        <taxon>Actinopterygii</taxon>
        <taxon>Neopterygii</taxon>
        <taxon>Teleostei</taxon>
        <taxon>Neoteleostei</taxon>
        <taxon>Acanthomorphata</taxon>
        <taxon>Eupercaria</taxon>
        <taxon>Perciformes</taxon>
        <taxon>Notothenioidei</taxon>
        <taxon>Channichthyidae</taxon>
        <taxon>Chaenocephalus</taxon>
    </lineage>
</organism>
<gene>
    <name evidence="1" type="ORF">KUCAC02_022343</name>
</gene>
<proteinExistence type="predicted"/>
<accession>A0ACB9XMQ0</accession>
<name>A0ACB9XMQ0_CHAAC</name>
<sequence length="328" mass="36535">MQLKFLSWQLFSTYNVLPSTASVVATRRRDYREKWYGPIHSASRRGRVNMASEQESSNGPVKKSMREKAIERRNINKEHNSNFKAGYVPIEEERLHKTGLRGRKGNMAVCIVILLFILALINLIITLKADMGIVHPLHKSTVGGRKDQDLVLVGNNNPQGTTKLSVEKEKTSIVSDVGITFTDPRTQNTYFSTDFENHEFHLPKGVKILSVKKASTERITSSASSDLNIKGDGKAIIRGNEGVNIMGRTVEFKVGGGIELRAENSIILNGSVMFNVSRIPNSAGDVYFDEGMERYKLCMCADGTLFRVQVKYPNMGCQTSDNPCGKTQ</sequence>
<reference evidence="1" key="1">
    <citation type="submission" date="2022-05" db="EMBL/GenBank/DDBJ databases">
        <title>Chromosome-level genome of Chaenocephalus aceratus.</title>
        <authorList>
            <person name="Park H."/>
        </authorList>
    </citation>
    <scope>NUCLEOTIDE SEQUENCE</scope>
    <source>
        <strain evidence="1">KU_202001</strain>
    </source>
</reference>
<keyword evidence="2" id="KW-1185">Reference proteome</keyword>
<comment type="caution">
    <text evidence="1">The sequence shown here is derived from an EMBL/GenBank/DDBJ whole genome shotgun (WGS) entry which is preliminary data.</text>
</comment>
<evidence type="ECO:0000313" key="2">
    <source>
        <dbReference type="Proteomes" id="UP001057452"/>
    </source>
</evidence>
<protein>
    <submittedName>
        <fullName evidence="1">Uncharacterized protein</fullName>
    </submittedName>
</protein>
<dbReference type="Proteomes" id="UP001057452">
    <property type="component" value="Chromosome 4"/>
</dbReference>
<dbReference type="EMBL" id="CM043788">
    <property type="protein sequence ID" value="KAI4828238.1"/>
    <property type="molecule type" value="Genomic_DNA"/>
</dbReference>
<evidence type="ECO:0000313" key="1">
    <source>
        <dbReference type="EMBL" id="KAI4828238.1"/>
    </source>
</evidence>